<evidence type="ECO:0000313" key="2">
    <source>
        <dbReference type="EMBL" id="KAK0639660.1"/>
    </source>
</evidence>
<proteinExistence type="predicted"/>
<feature type="region of interest" description="Disordered" evidence="1">
    <location>
        <begin position="26"/>
        <end position="56"/>
    </location>
</feature>
<evidence type="ECO:0000313" key="3">
    <source>
        <dbReference type="Proteomes" id="UP001174936"/>
    </source>
</evidence>
<reference evidence="2" key="1">
    <citation type="submission" date="2023-06" db="EMBL/GenBank/DDBJ databases">
        <title>Genome-scale phylogeny and comparative genomics of the fungal order Sordariales.</title>
        <authorList>
            <consortium name="Lawrence Berkeley National Laboratory"/>
            <person name="Hensen N."/>
            <person name="Bonometti L."/>
            <person name="Westerberg I."/>
            <person name="Brannstrom I.O."/>
            <person name="Guillou S."/>
            <person name="Cros-Aarteil S."/>
            <person name="Calhoun S."/>
            <person name="Haridas S."/>
            <person name="Kuo A."/>
            <person name="Mondo S."/>
            <person name="Pangilinan J."/>
            <person name="Riley R."/>
            <person name="Labutti K."/>
            <person name="Andreopoulos B."/>
            <person name="Lipzen A."/>
            <person name="Chen C."/>
            <person name="Yanf M."/>
            <person name="Daum C."/>
            <person name="Ng V."/>
            <person name="Clum A."/>
            <person name="Steindorff A."/>
            <person name="Ohm R."/>
            <person name="Martin F."/>
            <person name="Silar P."/>
            <person name="Natvig D."/>
            <person name="Lalanne C."/>
            <person name="Gautier V."/>
            <person name="Ament-Velasquez S.L."/>
            <person name="Kruys A."/>
            <person name="Hutchinson M.I."/>
            <person name="Powell A.J."/>
            <person name="Barry K."/>
            <person name="Miller A.N."/>
            <person name="Grigoriev I.V."/>
            <person name="Debuchy R."/>
            <person name="Gladieux P."/>
            <person name="Thoren M.H."/>
            <person name="Johannesson H."/>
        </authorList>
    </citation>
    <scope>NUCLEOTIDE SEQUENCE</scope>
    <source>
        <strain evidence="2">SMH2532-1</strain>
    </source>
</reference>
<accession>A0AA39XV47</accession>
<comment type="caution">
    <text evidence="2">The sequence shown here is derived from an EMBL/GenBank/DDBJ whole genome shotgun (WGS) entry which is preliminary data.</text>
</comment>
<protein>
    <submittedName>
        <fullName evidence="2">Uncharacterized protein</fullName>
    </submittedName>
</protein>
<dbReference type="AlphaFoldDB" id="A0AA39XV47"/>
<dbReference type="EMBL" id="JAULSV010000007">
    <property type="protein sequence ID" value="KAK0639660.1"/>
    <property type="molecule type" value="Genomic_DNA"/>
</dbReference>
<evidence type="ECO:0000256" key="1">
    <source>
        <dbReference type="SAM" id="MobiDB-lite"/>
    </source>
</evidence>
<keyword evidence="3" id="KW-1185">Reference proteome</keyword>
<sequence>MASRPLTRNALSISFVARECVRCNKERKRGREEGGDDLVAKKRKLESSEASSPQIKIEPKDESYGIFFDRASSPEIKIEPEYAAPSPEIDFNEEEENEMNRLHHTLFVNVVMAKVNRIEENQVVEEVCDVPLEEHYELEDLDSLLCEALND</sequence>
<organism evidence="2 3">
    <name type="scientific">Cercophora newfieldiana</name>
    <dbReference type="NCBI Taxonomy" id="92897"/>
    <lineage>
        <taxon>Eukaryota</taxon>
        <taxon>Fungi</taxon>
        <taxon>Dikarya</taxon>
        <taxon>Ascomycota</taxon>
        <taxon>Pezizomycotina</taxon>
        <taxon>Sordariomycetes</taxon>
        <taxon>Sordariomycetidae</taxon>
        <taxon>Sordariales</taxon>
        <taxon>Lasiosphaeriaceae</taxon>
        <taxon>Cercophora</taxon>
    </lineage>
</organism>
<name>A0AA39XV47_9PEZI</name>
<gene>
    <name evidence="2" type="ORF">B0T16DRAFT_395348</name>
</gene>
<dbReference type="Proteomes" id="UP001174936">
    <property type="component" value="Unassembled WGS sequence"/>
</dbReference>